<dbReference type="Proteomes" id="UP000660729">
    <property type="component" value="Unassembled WGS sequence"/>
</dbReference>
<feature type="compositionally biased region" description="Polar residues" evidence="1">
    <location>
        <begin position="274"/>
        <end position="288"/>
    </location>
</feature>
<dbReference type="Gene3D" id="3.30.710.10">
    <property type="entry name" value="Potassium Channel Kv1.1, Chain A"/>
    <property type="match status" value="1"/>
</dbReference>
<dbReference type="EMBL" id="JABCIY010000155">
    <property type="protein sequence ID" value="KAF7191874.1"/>
    <property type="molecule type" value="Genomic_DNA"/>
</dbReference>
<keyword evidence="4" id="KW-1185">Reference proteome</keyword>
<feature type="region of interest" description="Disordered" evidence="1">
    <location>
        <begin position="274"/>
        <end position="341"/>
    </location>
</feature>
<evidence type="ECO:0000259" key="2">
    <source>
        <dbReference type="PROSITE" id="PS50097"/>
    </source>
</evidence>
<gene>
    <name evidence="3" type="ORF">HII31_06919</name>
</gene>
<feature type="domain" description="BTB" evidence="2">
    <location>
        <begin position="356"/>
        <end position="425"/>
    </location>
</feature>
<dbReference type="InterPro" id="IPR000210">
    <property type="entry name" value="BTB/POZ_dom"/>
</dbReference>
<dbReference type="Pfam" id="PF01738">
    <property type="entry name" value="DLH"/>
    <property type="match status" value="1"/>
</dbReference>
<sequence length="580" mass="63599">MSGNVGMGSCCMSGHLASGTPKGREETIAGLPTYVAEPENKDKSKTIVFLVEIFGYKLNNIRLLADEYAAHGFTAYIPDVLEGDAVDEGFLKTVEPTLPERESRSITEKATATATVGATLGPFLIKHREAVARPIIEGFIEKVREIPGTQKVGAIGFCWGGRYAILAAQKPFSGTPGKGIDAAFAAHPSLVSIPADFDPVAVPLGLALGEKDSLLGETEQGQILRLMAAKKKGEGEGEPLEGAECIIYPDQIHGFSLRGDWADEKSKAAIDQVTKQGVKPQQQSTMSLEDSLRVPVPKPAPGLMSDGNVRAPPRTRKRIRGVDAPEARPSGGSEDELTGLKASSREDVKKKFRFDDDFTVLVGADEVRFVIYKDVFSHQSDFFRAACSHDFKETKEKVVRLPEVEPEVFRSYMQWAYRGEVVVQAPIDQVPPLSRSRQLLLGELYTLANFLGDMGLKNAVIDQFAAMLKDGSELAIDFVNHLYGNTPESCKLRKFILACFLHAPKGQWLKTNRAILPSAFLVDIAIESARFDFDRTTFINPHNKTACLYHELGKAPTCSCADCRIRWIIEKRPLEQAAQT</sequence>
<protein>
    <submittedName>
        <fullName evidence="3">Protein AIM2</fullName>
    </submittedName>
</protein>
<proteinExistence type="predicted"/>
<evidence type="ECO:0000256" key="1">
    <source>
        <dbReference type="SAM" id="MobiDB-lite"/>
    </source>
</evidence>
<dbReference type="AlphaFoldDB" id="A0A8H6RI07"/>
<dbReference type="PROSITE" id="PS50097">
    <property type="entry name" value="BTB"/>
    <property type="match status" value="1"/>
</dbReference>
<dbReference type="OrthoDB" id="17560at2759"/>
<accession>A0A8H6RI07</accession>
<dbReference type="SUPFAM" id="SSF53474">
    <property type="entry name" value="alpha/beta-Hydrolases"/>
    <property type="match status" value="1"/>
</dbReference>
<evidence type="ECO:0000313" key="3">
    <source>
        <dbReference type="EMBL" id="KAF7191874.1"/>
    </source>
</evidence>
<dbReference type="CDD" id="cd18186">
    <property type="entry name" value="BTB_POZ_ZBTB_KLHL-like"/>
    <property type="match status" value="1"/>
</dbReference>
<dbReference type="PANTHER" id="PTHR17630:SF105">
    <property type="entry name" value="DIENELACTONE HYDROLASE FAMILY PROTEIN (AFU_ORTHOLOGUE AFUA_4G08790)"/>
    <property type="match status" value="1"/>
</dbReference>
<name>A0A8H6RI07_9PEZI</name>
<organism evidence="3 4">
    <name type="scientific">Pseudocercospora fuligena</name>
    <dbReference type="NCBI Taxonomy" id="685502"/>
    <lineage>
        <taxon>Eukaryota</taxon>
        <taxon>Fungi</taxon>
        <taxon>Dikarya</taxon>
        <taxon>Ascomycota</taxon>
        <taxon>Pezizomycotina</taxon>
        <taxon>Dothideomycetes</taxon>
        <taxon>Dothideomycetidae</taxon>
        <taxon>Mycosphaerellales</taxon>
        <taxon>Mycosphaerellaceae</taxon>
        <taxon>Pseudocercospora</taxon>
    </lineage>
</organism>
<reference evidence="3" key="1">
    <citation type="submission" date="2020-04" db="EMBL/GenBank/DDBJ databases">
        <title>Draft genome resource of the tomato pathogen Pseudocercospora fuligena.</title>
        <authorList>
            <person name="Zaccaron A."/>
        </authorList>
    </citation>
    <scope>NUCLEOTIDE SEQUENCE</scope>
    <source>
        <strain evidence="3">PF001</strain>
    </source>
</reference>
<dbReference type="PANTHER" id="PTHR17630">
    <property type="entry name" value="DIENELACTONE HYDROLASE"/>
    <property type="match status" value="1"/>
</dbReference>
<dbReference type="SUPFAM" id="SSF54695">
    <property type="entry name" value="POZ domain"/>
    <property type="match status" value="1"/>
</dbReference>
<dbReference type="Pfam" id="PF00651">
    <property type="entry name" value="BTB"/>
    <property type="match status" value="1"/>
</dbReference>
<dbReference type="InterPro" id="IPR011333">
    <property type="entry name" value="SKP1/BTB/POZ_sf"/>
</dbReference>
<dbReference type="InterPro" id="IPR002925">
    <property type="entry name" value="Dienelactn_hydro"/>
</dbReference>
<evidence type="ECO:0000313" key="4">
    <source>
        <dbReference type="Proteomes" id="UP000660729"/>
    </source>
</evidence>
<comment type="caution">
    <text evidence="3">The sequence shown here is derived from an EMBL/GenBank/DDBJ whole genome shotgun (WGS) entry which is preliminary data.</text>
</comment>
<dbReference type="Gene3D" id="3.40.50.1820">
    <property type="entry name" value="alpha/beta hydrolase"/>
    <property type="match status" value="1"/>
</dbReference>
<dbReference type="GO" id="GO:0016787">
    <property type="term" value="F:hydrolase activity"/>
    <property type="evidence" value="ECO:0007669"/>
    <property type="project" value="InterPro"/>
</dbReference>
<dbReference type="InterPro" id="IPR029058">
    <property type="entry name" value="AB_hydrolase_fold"/>
</dbReference>